<evidence type="ECO:0000313" key="2">
    <source>
        <dbReference type="EMBL" id="SCU80480.1"/>
    </source>
</evidence>
<dbReference type="Proteomes" id="UP000189911">
    <property type="component" value="Chromosome B"/>
</dbReference>
<keyword evidence="3" id="KW-1185">Reference proteome</keyword>
<keyword evidence="1" id="KW-0472">Membrane</keyword>
<evidence type="ECO:0000256" key="1">
    <source>
        <dbReference type="SAM" id="Phobius"/>
    </source>
</evidence>
<accession>A0A1G4IU81</accession>
<evidence type="ECO:0000313" key="3">
    <source>
        <dbReference type="Proteomes" id="UP000189911"/>
    </source>
</evidence>
<dbReference type="InterPro" id="IPR001142">
    <property type="entry name" value="DUP/COS"/>
</dbReference>
<dbReference type="Pfam" id="PF00674">
    <property type="entry name" value="DUP"/>
    <property type="match status" value="1"/>
</dbReference>
<proteinExistence type="predicted"/>
<protein>
    <submittedName>
        <fullName evidence="2">LANO_0B00254g1_1</fullName>
    </submittedName>
</protein>
<sequence length="101" mass="11500">MGRQAENEMPRTNMMLTSGSIMFYIGMATHNAALERPKSAANRLALVKFIASLKPGIDMRDWDVVAARMNSIMHRSSSLVTPYFFYDGKACYSYFRSTYLQ</sequence>
<keyword evidence="1" id="KW-1133">Transmembrane helix</keyword>
<reference evidence="3" key="1">
    <citation type="submission" date="2016-03" db="EMBL/GenBank/DDBJ databases">
        <authorList>
            <person name="Devillers Hugo."/>
        </authorList>
    </citation>
    <scope>NUCLEOTIDE SEQUENCE [LARGE SCALE GENOMIC DNA]</scope>
</reference>
<gene>
    <name evidence="2" type="ORF">LANO_0B00254G</name>
</gene>
<feature type="transmembrane region" description="Helical" evidence="1">
    <location>
        <begin position="15"/>
        <end position="34"/>
    </location>
</feature>
<keyword evidence="1" id="KW-0812">Transmembrane</keyword>
<dbReference type="AlphaFoldDB" id="A0A1G4IU81"/>
<dbReference type="OrthoDB" id="4036588at2759"/>
<dbReference type="EMBL" id="LT598450">
    <property type="protein sequence ID" value="SCU80480.1"/>
    <property type="molecule type" value="Genomic_DNA"/>
</dbReference>
<organism evidence="2 3">
    <name type="scientific">Lachancea nothofagi CBS 11611</name>
    <dbReference type="NCBI Taxonomy" id="1266666"/>
    <lineage>
        <taxon>Eukaryota</taxon>
        <taxon>Fungi</taxon>
        <taxon>Dikarya</taxon>
        <taxon>Ascomycota</taxon>
        <taxon>Saccharomycotina</taxon>
        <taxon>Saccharomycetes</taxon>
        <taxon>Saccharomycetales</taxon>
        <taxon>Saccharomycetaceae</taxon>
        <taxon>Lachancea</taxon>
    </lineage>
</organism>
<name>A0A1G4IU81_9SACH</name>